<evidence type="ECO:0000313" key="1">
    <source>
        <dbReference type="EMBL" id="SVE41165.1"/>
    </source>
</evidence>
<accession>A0A383DA54</accession>
<dbReference type="AlphaFoldDB" id="A0A383DA54"/>
<proteinExistence type="predicted"/>
<gene>
    <name evidence="1" type="ORF">METZ01_LOCUS494019</name>
</gene>
<organism evidence="1">
    <name type="scientific">marine metagenome</name>
    <dbReference type="NCBI Taxonomy" id="408172"/>
    <lineage>
        <taxon>unclassified sequences</taxon>
        <taxon>metagenomes</taxon>
        <taxon>ecological metagenomes</taxon>
    </lineage>
</organism>
<sequence>MRAEVRAFLDEHYPPDRILQMERDLEYPDDFYR</sequence>
<protein>
    <submittedName>
        <fullName evidence="1">Uncharacterized protein</fullName>
    </submittedName>
</protein>
<feature type="non-terminal residue" evidence="1">
    <location>
        <position position="33"/>
    </location>
</feature>
<reference evidence="1" key="1">
    <citation type="submission" date="2018-05" db="EMBL/GenBank/DDBJ databases">
        <authorList>
            <person name="Lanie J.A."/>
            <person name="Ng W.-L."/>
            <person name="Kazmierczak K.M."/>
            <person name="Andrzejewski T.M."/>
            <person name="Davidsen T.M."/>
            <person name="Wayne K.J."/>
            <person name="Tettelin H."/>
            <person name="Glass J.I."/>
            <person name="Rusch D."/>
            <person name="Podicherti R."/>
            <person name="Tsui H.-C.T."/>
            <person name="Winkler M.E."/>
        </authorList>
    </citation>
    <scope>NUCLEOTIDE SEQUENCE</scope>
</reference>
<dbReference type="EMBL" id="UINC01215472">
    <property type="protein sequence ID" value="SVE41165.1"/>
    <property type="molecule type" value="Genomic_DNA"/>
</dbReference>
<name>A0A383DA54_9ZZZZ</name>